<organism evidence="2 3">
    <name type="scientific">Tanacetum coccineum</name>
    <dbReference type="NCBI Taxonomy" id="301880"/>
    <lineage>
        <taxon>Eukaryota</taxon>
        <taxon>Viridiplantae</taxon>
        <taxon>Streptophyta</taxon>
        <taxon>Embryophyta</taxon>
        <taxon>Tracheophyta</taxon>
        <taxon>Spermatophyta</taxon>
        <taxon>Magnoliopsida</taxon>
        <taxon>eudicotyledons</taxon>
        <taxon>Gunneridae</taxon>
        <taxon>Pentapetalae</taxon>
        <taxon>asterids</taxon>
        <taxon>campanulids</taxon>
        <taxon>Asterales</taxon>
        <taxon>Asteraceae</taxon>
        <taxon>Asteroideae</taxon>
        <taxon>Anthemideae</taxon>
        <taxon>Anthemidinae</taxon>
        <taxon>Tanacetum</taxon>
    </lineage>
</organism>
<feature type="compositionally biased region" description="Polar residues" evidence="1">
    <location>
        <begin position="38"/>
        <end position="53"/>
    </location>
</feature>
<evidence type="ECO:0000313" key="2">
    <source>
        <dbReference type="EMBL" id="GJT02722.1"/>
    </source>
</evidence>
<reference evidence="2" key="2">
    <citation type="submission" date="2022-01" db="EMBL/GenBank/DDBJ databases">
        <authorList>
            <person name="Yamashiro T."/>
            <person name="Shiraishi A."/>
            <person name="Satake H."/>
            <person name="Nakayama K."/>
        </authorList>
    </citation>
    <scope>NUCLEOTIDE SEQUENCE</scope>
</reference>
<sequence>MPPKRTSTSAAPAMTQDAIRQLVADSVATALKAQAANMANTDNTNKNTGTSGTPIARKGINNHKRKKSLRLMETMDIMDLIPFVGSVLYITQDRALLGVRIATK</sequence>
<feature type="region of interest" description="Disordered" evidence="1">
    <location>
        <begin position="38"/>
        <end position="60"/>
    </location>
</feature>
<comment type="caution">
    <text evidence="2">The sequence shown here is derived from an EMBL/GenBank/DDBJ whole genome shotgun (WGS) entry which is preliminary data.</text>
</comment>
<protein>
    <submittedName>
        <fullName evidence="2">Uncharacterized protein</fullName>
    </submittedName>
</protein>
<evidence type="ECO:0000313" key="3">
    <source>
        <dbReference type="Proteomes" id="UP001151760"/>
    </source>
</evidence>
<reference evidence="2" key="1">
    <citation type="journal article" date="2022" name="Int. J. Mol. Sci.">
        <title>Draft Genome of Tanacetum Coccineum: Genomic Comparison of Closely Related Tanacetum-Family Plants.</title>
        <authorList>
            <person name="Yamashiro T."/>
            <person name="Shiraishi A."/>
            <person name="Nakayama K."/>
            <person name="Satake H."/>
        </authorList>
    </citation>
    <scope>NUCLEOTIDE SEQUENCE</scope>
</reference>
<name>A0ABQ5AM86_9ASTR</name>
<gene>
    <name evidence="2" type="ORF">Tco_0823891</name>
</gene>
<keyword evidence="3" id="KW-1185">Reference proteome</keyword>
<proteinExistence type="predicted"/>
<dbReference type="Proteomes" id="UP001151760">
    <property type="component" value="Unassembled WGS sequence"/>
</dbReference>
<evidence type="ECO:0000256" key="1">
    <source>
        <dbReference type="SAM" id="MobiDB-lite"/>
    </source>
</evidence>
<dbReference type="EMBL" id="BQNB010012371">
    <property type="protein sequence ID" value="GJT02722.1"/>
    <property type="molecule type" value="Genomic_DNA"/>
</dbReference>
<accession>A0ABQ5AM86</accession>